<organism evidence="3 4">
    <name type="scientific">Roseburia yibonii</name>
    <dbReference type="NCBI Taxonomy" id="2763063"/>
    <lineage>
        <taxon>Bacteria</taxon>
        <taxon>Bacillati</taxon>
        <taxon>Bacillota</taxon>
        <taxon>Clostridia</taxon>
        <taxon>Lachnospirales</taxon>
        <taxon>Lachnospiraceae</taxon>
        <taxon>Roseburia</taxon>
    </lineage>
</organism>
<dbReference type="InterPro" id="IPR006076">
    <property type="entry name" value="FAD-dep_OxRdtase"/>
</dbReference>
<reference evidence="3 4" key="1">
    <citation type="submission" date="2020-08" db="EMBL/GenBank/DDBJ databases">
        <title>Genome public.</title>
        <authorList>
            <person name="Liu C."/>
            <person name="Sun Q."/>
        </authorList>
    </citation>
    <scope>NUCLEOTIDE SEQUENCE [LARGE SCALE GENOMIC DNA]</scope>
    <source>
        <strain evidence="3 4">BX0805</strain>
    </source>
</reference>
<dbReference type="InterPro" id="IPR041854">
    <property type="entry name" value="BFD-like_2Fe2S-bd_dom_sf"/>
</dbReference>
<dbReference type="Gene3D" id="3.30.9.10">
    <property type="entry name" value="D-Amino Acid Oxidase, subunit A, domain 2"/>
    <property type="match status" value="1"/>
</dbReference>
<gene>
    <name evidence="3" type="ORF">H8Z76_10495</name>
</gene>
<dbReference type="CDD" id="cd19946">
    <property type="entry name" value="GlpA-like_Fer2_BFD-like"/>
    <property type="match status" value="1"/>
</dbReference>
<evidence type="ECO:0000259" key="1">
    <source>
        <dbReference type="Pfam" id="PF01266"/>
    </source>
</evidence>
<dbReference type="Gene3D" id="1.10.10.1100">
    <property type="entry name" value="BFD-like [2Fe-2S]-binding domain"/>
    <property type="match status" value="1"/>
</dbReference>
<comment type="caution">
    <text evidence="3">The sequence shown here is derived from an EMBL/GenBank/DDBJ whole genome shotgun (WGS) entry which is preliminary data.</text>
</comment>
<dbReference type="Proteomes" id="UP000621540">
    <property type="component" value="Unassembled WGS sequence"/>
</dbReference>
<protein>
    <submittedName>
        <fullName evidence="3">NAD(P)/FAD-dependent oxidoreductase</fullName>
    </submittedName>
</protein>
<dbReference type="InterPro" id="IPR036188">
    <property type="entry name" value="FAD/NAD-bd_sf"/>
</dbReference>
<dbReference type="PANTHER" id="PTHR42720:SF1">
    <property type="entry name" value="GLYCEROL 3-PHOSPHATE OXIDASE"/>
    <property type="match status" value="1"/>
</dbReference>
<name>A0ABR7IBV2_9FIRM</name>
<dbReference type="SUPFAM" id="SSF51905">
    <property type="entry name" value="FAD/NAD(P)-binding domain"/>
    <property type="match status" value="1"/>
</dbReference>
<dbReference type="InterPro" id="IPR007419">
    <property type="entry name" value="BFD-like_2Fe2S-bd_dom"/>
</dbReference>
<evidence type="ECO:0000313" key="3">
    <source>
        <dbReference type="EMBL" id="MBC5754434.1"/>
    </source>
</evidence>
<dbReference type="EMBL" id="JACOQH010000007">
    <property type="protein sequence ID" value="MBC5754434.1"/>
    <property type="molecule type" value="Genomic_DNA"/>
</dbReference>
<feature type="domain" description="BFD-like [2Fe-2S]-binding" evidence="2">
    <location>
        <begin position="397"/>
        <end position="451"/>
    </location>
</feature>
<dbReference type="Pfam" id="PF01266">
    <property type="entry name" value="DAO"/>
    <property type="match status" value="1"/>
</dbReference>
<sequence length="477" mass="50866">MYDVAVIGAGVIGCAIARELSKYDADICVIEREEDVCCGTSKANSAIIHAGFDAVPGTLKARLNVAGNAMMDDLARDLDIPFTRNGSLVVCTKDQDSDGLNTLLARGRANGVPGLRILNETEAKEMEPNLSDAVSCALYAPTGGIVCPFHFTIALAENAWANGVTFFLNNAVTAITKKDGYYEITTDRQTLQSRAIVNAAGVYADVISAMASRDPIHITARKGEYCLLDKSAGTHVTHTIFQLPGKMGKGVLVTPTVHGNLLVGPTAENTENKEGTNTTAEGLGSLAATAALSVKNVPMRQVITSFAGLRAHEDNDDFILREASDAPLFFEAAGIESPGLSSAPAIGVFLAELIRDRMSLTKKSGFIAARKGILRPETLSIEERNALIKRQPAYGNIICRCEMISEGEIIDAIRRPLGARSLDGVKRRTRAGMGRCQAGFCSPRTMEILAREVPLAMTEITKCGPGSEIALGHNKEI</sequence>
<keyword evidence="4" id="KW-1185">Reference proteome</keyword>
<dbReference type="PANTHER" id="PTHR42720">
    <property type="entry name" value="GLYCEROL-3-PHOSPHATE DEHYDROGENASE"/>
    <property type="match status" value="1"/>
</dbReference>
<accession>A0ABR7IBV2</accession>
<feature type="domain" description="FAD dependent oxidoreductase" evidence="1">
    <location>
        <begin position="3"/>
        <end position="353"/>
    </location>
</feature>
<dbReference type="RefSeq" id="WP_186982452.1">
    <property type="nucleotide sequence ID" value="NZ_JACOQH010000007.1"/>
</dbReference>
<evidence type="ECO:0000259" key="2">
    <source>
        <dbReference type="Pfam" id="PF04324"/>
    </source>
</evidence>
<dbReference type="InterPro" id="IPR052745">
    <property type="entry name" value="G3P_Oxidase/Oxidoreductase"/>
</dbReference>
<dbReference type="Pfam" id="PF04324">
    <property type="entry name" value="Fer2_BFD"/>
    <property type="match status" value="1"/>
</dbReference>
<dbReference type="Gene3D" id="3.50.50.60">
    <property type="entry name" value="FAD/NAD(P)-binding domain"/>
    <property type="match status" value="1"/>
</dbReference>
<evidence type="ECO:0000313" key="4">
    <source>
        <dbReference type="Proteomes" id="UP000621540"/>
    </source>
</evidence>
<proteinExistence type="predicted"/>